<proteinExistence type="predicted"/>
<evidence type="ECO:0000313" key="3">
    <source>
        <dbReference type="EMBL" id="GAO47507.1"/>
    </source>
</evidence>
<keyword evidence="2" id="KW-0472">Membrane</keyword>
<keyword evidence="4" id="KW-1185">Reference proteome</keyword>
<reference evidence="3 4" key="3">
    <citation type="journal article" date="2015" name="Genome Announc.">
        <title>Draft Genome Sequence of the Archiascomycetous Yeast Saitoella complicata.</title>
        <authorList>
            <person name="Yamauchi K."/>
            <person name="Kondo S."/>
            <person name="Hamamoto M."/>
            <person name="Takahashi Y."/>
            <person name="Ogura Y."/>
            <person name="Hayashi T."/>
            <person name="Nishida H."/>
        </authorList>
    </citation>
    <scope>NUCLEOTIDE SEQUENCE [LARGE SCALE GENOMIC DNA]</scope>
    <source>
        <strain evidence="3 4">NRRL Y-17804</strain>
    </source>
</reference>
<evidence type="ECO:0000313" key="4">
    <source>
        <dbReference type="Proteomes" id="UP000033140"/>
    </source>
</evidence>
<dbReference type="EMBL" id="BACD03000009">
    <property type="protein sequence ID" value="GAO47507.1"/>
    <property type="molecule type" value="Genomic_DNA"/>
</dbReference>
<name>A0A0E9NCB7_SAICN</name>
<feature type="transmembrane region" description="Helical" evidence="2">
    <location>
        <begin position="55"/>
        <end position="75"/>
    </location>
</feature>
<accession>A0A0E9NCB7</accession>
<gene>
    <name evidence="3" type="ORF">G7K_1712-t1</name>
</gene>
<keyword evidence="2" id="KW-0812">Transmembrane</keyword>
<reference evidence="3 4" key="1">
    <citation type="journal article" date="2011" name="J. Gen. Appl. Microbiol.">
        <title>Draft genome sequencing of the enigmatic yeast Saitoella complicata.</title>
        <authorList>
            <person name="Nishida H."/>
            <person name="Hamamoto M."/>
            <person name="Sugiyama J."/>
        </authorList>
    </citation>
    <scope>NUCLEOTIDE SEQUENCE [LARGE SCALE GENOMIC DNA]</scope>
    <source>
        <strain evidence="3 4">NRRL Y-17804</strain>
    </source>
</reference>
<comment type="caution">
    <text evidence="3">The sequence shown here is derived from an EMBL/GenBank/DDBJ whole genome shotgun (WGS) entry which is preliminary data.</text>
</comment>
<feature type="region of interest" description="Disordered" evidence="1">
    <location>
        <begin position="136"/>
        <end position="173"/>
    </location>
</feature>
<dbReference type="AlphaFoldDB" id="A0A0E9NCB7"/>
<dbReference type="Proteomes" id="UP000033140">
    <property type="component" value="Unassembled WGS sequence"/>
</dbReference>
<organism evidence="3 4">
    <name type="scientific">Saitoella complicata (strain BCRC 22490 / CBS 7301 / JCM 7358 / NBRC 10748 / NRRL Y-17804)</name>
    <dbReference type="NCBI Taxonomy" id="698492"/>
    <lineage>
        <taxon>Eukaryota</taxon>
        <taxon>Fungi</taxon>
        <taxon>Dikarya</taxon>
        <taxon>Ascomycota</taxon>
        <taxon>Taphrinomycotina</taxon>
        <taxon>Taphrinomycotina incertae sedis</taxon>
        <taxon>Saitoella</taxon>
    </lineage>
</organism>
<protein>
    <submittedName>
        <fullName evidence="3">Uncharacterized protein</fullName>
    </submittedName>
</protein>
<feature type="compositionally biased region" description="Basic and acidic residues" evidence="1">
    <location>
        <begin position="151"/>
        <end position="173"/>
    </location>
</feature>
<evidence type="ECO:0000256" key="1">
    <source>
        <dbReference type="SAM" id="MobiDB-lite"/>
    </source>
</evidence>
<reference evidence="3 4" key="2">
    <citation type="journal article" date="2014" name="J. Gen. Appl. Microbiol.">
        <title>The early diverging ascomycetous budding yeast Saitoella complicata has three histone deacetylases belonging to the Clr6, Hos2, and Rpd3 lineages.</title>
        <authorList>
            <person name="Nishida H."/>
            <person name="Matsumoto T."/>
            <person name="Kondo S."/>
            <person name="Hamamoto M."/>
            <person name="Yoshikawa H."/>
        </authorList>
    </citation>
    <scope>NUCLEOTIDE SEQUENCE [LARGE SCALE GENOMIC DNA]</scope>
    <source>
        <strain evidence="3 4">NRRL Y-17804</strain>
    </source>
</reference>
<evidence type="ECO:0000256" key="2">
    <source>
        <dbReference type="SAM" id="Phobius"/>
    </source>
</evidence>
<sequence length="263" mass="29362">MGIPGIVVIDPSGKHRPYIQPRDRDVSQVLTLEVMNEALAILENKIISQHAQLNAFWMLFVTLILAVLLLIVFLMSVCHVQDKTDYDLGRVRARAGWLDFQMANMRQKVEELKRQMRYSDSDLSFNDGDDESAALPLYTPAPAMHSGTSDGPHDTSNSDREVVEPDNNEKQEEHAAVPWVNQILRGHAQAVQYVEGAFDEHDTADHGFLVSTQENDRYATELVTSHDPSPPNAHISSSTSAQYALGYRYCVLSSGHGVLLSFQ</sequence>
<keyword evidence="2" id="KW-1133">Transmembrane helix</keyword>